<name>A0A819HNK0_9BILA</name>
<sequence length="165" mass="18216">MGCAIGMLSTYTEQDVEAEVATLTPRLPMAELMNGGIIKLQGANGFFNPNSLLDPSWLKGKMTVDEYREAIDYINKCTAHSCIGLSKMFSPSERPMRENIRTQAGTGAVQQINQRFPSIQFTYQLTAQNMQMDLSYSTDPAVQFASRTRGPVGHSSIVVLYIAPQ</sequence>
<gene>
    <name evidence="1" type="ORF">JYZ213_LOCUS24320</name>
    <name evidence="2" type="ORF">OXD698_LOCUS23954</name>
</gene>
<evidence type="ECO:0000313" key="2">
    <source>
        <dbReference type="EMBL" id="CAF3901185.1"/>
    </source>
</evidence>
<organism evidence="2 3">
    <name type="scientific">Adineta steineri</name>
    <dbReference type="NCBI Taxonomy" id="433720"/>
    <lineage>
        <taxon>Eukaryota</taxon>
        <taxon>Metazoa</taxon>
        <taxon>Spiralia</taxon>
        <taxon>Gnathifera</taxon>
        <taxon>Rotifera</taxon>
        <taxon>Eurotatoria</taxon>
        <taxon>Bdelloidea</taxon>
        <taxon>Adinetida</taxon>
        <taxon>Adinetidae</taxon>
        <taxon>Adineta</taxon>
    </lineage>
</organism>
<dbReference type="Proteomes" id="UP000663845">
    <property type="component" value="Unassembled WGS sequence"/>
</dbReference>
<protein>
    <submittedName>
        <fullName evidence="2">Uncharacterized protein</fullName>
    </submittedName>
</protein>
<proteinExistence type="predicted"/>
<dbReference type="AlphaFoldDB" id="A0A819HNK0"/>
<comment type="caution">
    <text evidence="2">The sequence shown here is derived from an EMBL/GenBank/DDBJ whole genome shotgun (WGS) entry which is preliminary data.</text>
</comment>
<reference evidence="2" key="1">
    <citation type="submission" date="2021-02" db="EMBL/GenBank/DDBJ databases">
        <authorList>
            <person name="Nowell W R."/>
        </authorList>
    </citation>
    <scope>NUCLEOTIDE SEQUENCE</scope>
</reference>
<evidence type="ECO:0000313" key="1">
    <source>
        <dbReference type="EMBL" id="CAF1155044.1"/>
    </source>
</evidence>
<evidence type="ECO:0000313" key="3">
    <source>
        <dbReference type="Proteomes" id="UP000663844"/>
    </source>
</evidence>
<dbReference type="EMBL" id="CAJNOG010000298">
    <property type="protein sequence ID" value="CAF1155044.1"/>
    <property type="molecule type" value="Genomic_DNA"/>
</dbReference>
<dbReference type="Proteomes" id="UP000663844">
    <property type="component" value="Unassembled WGS sequence"/>
</dbReference>
<accession>A0A819HNK0</accession>
<dbReference type="EMBL" id="CAJOAZ010002165">
    <property type="protein sequence ID" value="CAF3901185.1"/>
    <property type="molecule type" value="Genomic_DNA"/>
</dbReference>